<evidence type="ECO:0000256" key="1">
    <source>
        <dbReference type="ARBA" id="ARBA00004496"/>
    </source>
</evidence>
<dbReference type="InterPro" id="IPR040322">
    <property type="entry name" value="TROVE2"/>
</dbReference>
<dbReference type="InterPro" id="IPR037214">
    <property type="entry name" value="TROVE_dom_sf"/>
</dbReference>
<evidence type="ECO:0000256" key="6">
    <source>
        <dbReference type="ARBA" id="ARBA00023274"/>
    </source>
</evidence>
<reference evidence="9" key="1">
    <citation type="submission" date="2018-11" db="EMBL/GenBank/DDBJ databases">
        <title>Complete genome sequence of Paenibacillus sp. ML311-T8.</title>
        <authorList>
            <person name="Nam Y.-D."/>
            <person name="Kang J."/>
            <person name="Chung W.-H."/>
            <person name="Park Y.S."/>
        </authorList>
    </citation>
    <scope>NUCLEOTIDE SEQUENCE [LARGE SCALE GENOMIC DNA]</scope>
    <source>
        <strain evidence="9">ML311-T8</strain>
    </source>
</reference>
<dbReference type="OrthoDB" id="208855at2"/>
<evidence type="ECO:0000256" key="4">
    <source>
        <dbReference type="ARBA" id="ARBA00022723"/>
    </source>
</evidence>
<protein>
    <submittedName>
        <fullName evidence="8">TROVE domain-containing protein</fullName>
    </submittedName>
</protein>
<gene>
    <name evidence="8" type="ORF">EHS13_04725</name>
</gene>
<dbReference type="InterPro" id="IPR008858">
    <property type="entry name" value="TROVE_dom"/>
</dbReference>
<organism evidence="8 9">
    <name type="scientific">Paenibacillus psychroresistens</name>
    <dbReference type="NCBI Taxonomy" id="1778678"/>
    <lineage>
        <taxon>Bacteria</taxon>
        <taxon>Bacillati</taxon>
        <taxon>Bacillota</taxon>
        <taxon>Bacilli</taxon>
        <taxon>Bacillales</taxon>
        <taxon>Paenibacillaceae</taxon>
        <taxon>Paenibacillus</taxon>
    </lineage>
</organism>
<dbReference type="RefSeq" id="WP_155699261.1">
    <property type="nucleotide sequence ID" value="NZ_CP034235.1"/>
</dbReference>
<feature type="domain" description="TROVE" evidence="7">
    <location>
        <begin position="15"/>
        <end position="324"/>
    </location>
</feature>
<dbReference type="PROSITE" id="PS50988">
    <property type="entry name" value="TROVE"/>
    <property type="match status" value="1"/>
</dbReference>
<evidence type="ECO:0000256" key="3">
    <source>
        <dbReference type="ARBA" id="ARBA00022490"/>
    </source>
</evidence>
<comment type="similarity">
    <text evidence="2">Belongs to the Ro 60 kDa family.</text>
</comment>
<dbReference type="Proteomes" id="UP000426246">
    <property type="component" value="Chromosome"/>
</dbReference>
<dbReference type="Pfam" id="PF05731">
    <property type="entry name" value="TROVE"/>
    <property type="match status" value="1"/>
</dbReference>
<keyword evidence="4" id="KW-0479">Metal-binding</keyword>
<proteinExistence type="inferred from homology"/>
<evidence type="ECO:0000313" key="9">
    <source>
        <dbReference type="Proteomes" id="UP000426246"/>
    </source>
</evidence>
<sequence length="496" mass="56052">MSKATKIFATILPTFRNRESFPAYERTLEEQYVQTLMTNTLANTFYADQTQLLMEANEIHDQMLKKDPNFAAKAIVYARNEGYMRIQPIYGLAKLSSVRPELFAEIFSKVIRIPSDLFDFMTILESMGRGQGGRAIKRAVKLFLREVSEYWAMKYNGRGRGFNLADVISTAHPIAKDPTQEALFRYLLNKEADLSLILQIQAMEKLKSAETDSERIHWITAGKLTYEVVTGVIQPSKAVWEAILYQMPTFALLRHLNALDRAGVLEGNQDYIAARLTDQIALQKAKILPFRFVNAFHHVNAPVIKDALREAVDITFRNVPAVEGKTAIFLDISGSMQGDLLEIGSVFAYALYKKTRGHGLFWLFNTEVIDAKPSLYDSILTQASQIKAGGGTDTGAPIKELIARKRKVDNIIIITDEQQNSGSHFYSELARYRKAVNREVIAFIIDIAPYRSVMVPPQDPNTYYIYGWSDTILQYIANMTQGYAGMVDSIKATEFD</sequence>
<evidence type="ECO:0000256" key="5">
    <source>
        <dbReference type="ARBA" id="ARBA00022884"/>
    </source>
</evidence>
<name>A0A6B8RCR2_9BACL</name>
<dbReference type="GO" id="GO:0046872">
    <property type="term" value="F:metal ion binding"/>
    <property type="evidence" value="ECO:0007669"/>
    <property type="project" value="UniProtKB-KW"/>
</dbReference>
<keyword evidence="9" id="KW-1185">Reference proteome</keyword>
<dbReference type="InterPro" id="IPR036465">
    <property type="entry name" value="vWFA_dom_sf"/>
</dbReference>
<dbReference type="EMBL" id="CP034235">
    <property type="protein sequence ID" value="QGQ94261.1"/>
    <property type="molecule type" value="Genomic_DNA"/>
</dbReference>
<dbReference type="SUPFAM" id="SSF140864">
    <property type="entry name" value="TROVE domain-like"/>
    <property type="match status" value="1"/>
</dbReference>
<dbReference type="Gene3D" id="3.40.50.410">
    <property type="entry name" value="von Willebrand factor, type A domain"/>
    <property type="match status" value="1"/>
</dbReference>
<dbReference type="PANTHER" id="PTHR14202">
    <property type="entry name" value="60 KDA RIBONUCLEOPROTEIN SSA/RO"/>
    <property type="match status" value="1"/>
</dbReference>
<dbReference type="PANTHER" id="PTHR14202:SF0">
    <property type="entry name" value="RNA-BINDING PROTEIN RO60"/>
    <property type="match status" value="1"/>
</dbReference>
<dbReference type="GO" id="GO:1990904">
    <property type="term" value="C:ribonucleoprotein complex"/>
    <property type="evidence" value="ECO:0007669"/>
    <property type="project" value="UniProtKB-KW"/>
</dbReference>
<keyword evidence="5" id="KW-0694">RNA-binding</keyword>
<dbReference type="GO" id="GO:0003723">
    <property type="term" value="F:RNA binding"/>
    <property type="evidence" value="ECO:0007669"/>
    <property type="project" value="UniProtKB-KW"/>
</dbReference>
<dbReference type="KEGG" id="ppsc:EHS13_04725"/>
<evidence type="ECO:0000256" key="2">
    <source>
        <dbReference type="ARBA" id="ARBA00007814"/>
    </source>
</evidence>
<evidence type="ECO:0000259" key="7">
    <source>
        <dbReference type="PROSITE" id="PS50988"/>
    </source>
</evidence>
<keyword evidence="3" id="KW-0963">Cytoplasm</keyword>
<dbReference type="AlphaFoldDB" id="A0A6B8RCR2"/>
<comment type="subcellular location">
    <subcellularLocation>
        <location evidence="1">Cytoplasm</location>
    </subcellularLocation>
</comment>
<dbReference type="SUPFAM" id="SSF53300">
    <property type="entry name" value="vWA-like"/>
    <property type="match status" value="1"/>
</dbReference>
<dbReference type="GO" id="GO:0005737">
    <property type="term" value="C:cytoplasm"/>
    <property type="evidence" value="ECO:0007669"/>
    <property type="project" value="UniProtKB-SubCell"/>
</dbReference>
<accession>A0A6B8RCR2</accession>
<evidence type="ECO:0000313" key="8">
    <source>
        <dbReference type="EMBL" id="QGQ94261.1"/>
    </source>
</evidence>
<keyword evidence="6" id="KW-0687">Ribonucleoprotein</keyword>